<evidence type="ECO:0000313" key="7">
    <source>
        <dbReference type="Proteomes" id="UP000245533"/>
    </source>
</evidence>
<gene>
    <name evidence="6" type="ORF">DDZ15_12085</name>
</gene>
<feature type="transmembrane region" description="Helical" evidence="4">
    <location>
        <begin position="500"/>
        <end position="518"/>
    </location>
</feature>
<sequence>MTEFAGHILPYLYQFLNYLDSIGWLFITYFFVVNSIYIVMVFISLFYIRKLQNYYSVFEPEGVFQSDLYKTITVIAPAYNEEVNIIDSVETMMQMHYRDLELVVVNDGSTDRTMEKLINHFELREDTVPVYSDLPHRKINKTYRSARYDNLIVVDKENGGKSDALNAGINFTNRDLFCSIDADSILEPDALNKMLRAFVEDKKLVAAGGIVRIANGCHISDYEIRKVDIPKSFLARLQTVEYLRSFLFGRVGWDFFNSLFIISGAFGIFDRKAVIRAGGYSRDSVGEDMELVVRLHRFFREQKEEYRIRYIPEPVCWTEVPENWLDLSSQRNRWQRGLADSLWRHKTMFFNRKYGRIGNLTMPYFFFIEFLGPIIEMLGYFYLISVILTFGVYETFVVLFLSVSILLGMMLSISSLISEEATFRRYGSAKNIITLTLYAILENLGYRQINTWWRFKGVFDYIRGKRGWGSIQRQGFKQDSKPRQPVKSPKTDWRIKMRKASYWILVSTIPPAAIYLLLKLMFQF</sequence>
<feature type="transmembrane region" description="Helical" evidence="4">
    <location>
        <begin position="396"/>
        <end position="417"/>
    </location>
</feature>
<comment type="caution">
    <text evidence="6">The sequence shown here is derived from an EMBL/GenBank/DDBJ whole genome shotgun (WGS) entry which is preliminary data.</text>
</comment>
<dbReference type="Gene3D" id="3.90.550.10">
    <property type="entry name" value="Spore Coat Polysaccharide Biosynthesis Protein SpsA, Chain A"/>
    <property type="match status" value="1"/>
</dbReference>
<dbReference type="PANTHER" id="PTHR43630">
    <property type="entry name" value="POLY-BETA-1,6-N-ACETYL-D-GLUCOSAMINE SYNTHASE"/>
    <property type="match status" value="1"/>
</dbReference>
<dbReference type="InterPro" id="IPR029044">
    <property type="entry name" value="Nucleotide-diphossugar_trans"/>
</dbReference>
<keyword evidence="4" id="KW-1133">Transmembrane helix</keyword>
<evidence type="ECO:0000259" key="5">
    <source>
        <dbReference type="Pfam" id="PF00535"/>
    </source>
</evidence>
<dbReference type="Proteomes" id="UP000245533">
    <property type="component" value="Unassembled WGS sequence"/>
</dbReference>
<accession>A0A316TQ29</accession>
<evidence type="ECO:0000256" key="2">
    <source>
        <dbReference type="ARBA" id="ARBA00022676"/>
    </source>
</evidence>
<dbReference type="Pfam" id="PF00535">
    <property type="entry name" value="Glycos_transf_2"/>
    <property type="match status" value="1"/>
</dbReference>
<organism evidence="6 7">
    <name type="scientific">Rhodohalobacter mucosus</name>
    <dbReference type="NCBI Taxonomy" id="2079485"/>
    <lineage>
        <taxon>Bacteria</taxon>
        <taxon>Pseudomonadati</taxon>
        <taxon>Balneolota</taxon>
        <taxon>Balneolia</taxon>
        <taxon>Balneolales</taxon>
        <taxon>Balneolaceae</taxon>
        <taxon>Rhodohalobacter</taxon>
    </lineage>
</organism>
<dbReference type="SUPFAM" id="SSF53448">
    <property type="entry name" value="Nucleotide-diphospho-sugar transferases"/>
    <property type="match status" value="1"/>
</dbReference>
<reference evidence="6 7" key="1">
    <citation type="submission" date="2018-05" db="EMBL/GenBank/DDBJ databases">
        <title>Rhodohalobacter halophilus gen. nov., sp. nov., a moderately halophilic member of the family Balneolaceae.</title>
        <authorList>
            <person name="Liu Z.-W."/>
        </authorList>
    </citation>
    <scope>NUCLEOTIDE SEQUENCE [LARGE SCALE GENOMIC DNA]</scope>
    <source>
        <strain evidence="6 7">8A47</strain>
    </source>
</reference>
<dbReference type="CDD" id="cd06423">
    <property type="entry name" value="CESA_like"/>
    <property type="match status" value="1"/>
</dbReference>
<dbReference type="OrthoDB" id="9766299at2"/>
<comment type="similarity">
    <text evidence="1">Belongs to the glycosyltransferase 2 family.</text>
</comment>
<evidence type="ECO:0000256" key="1">
    <source>
        <dbReference type="ARBA" id="ARBA00006739"/>
    </source>
</evidence>
<dbReference type="GO" id="GO:0016757">
    <property type="term" value="F:glycosyltransferase activity"/>
    <property type="evidence" value="ECO:0007669"/>
    <property type="project" value="UniProtKB-KW"/>
</dbReference>
<feature type="transmembrane region" description="Helical" evidence="4">
    <location>
        <begin position="22"/>
        <end position="48"/>
    </location>
</feature>
<keyword evidence="3 6" id="KW-0808">Transferase</keyword>
<dbReference type="EMBL" id="QGGB01000008">
    <property type="protein sequence ID" value="PWN05918.1"/>
    <property type="molecule type" value="Genomic_DNA"/>
</dbReference>
<evidence type="ECO:0000313" key="6">
    <source>
        <dbReference type="EMBL" id="PWN05918.1"/>
    </source>
</evidence>
<keyword evidence="4" id="KW-0472">Membrane</keyword>
<proteinExistence type="inferred from homology"/>
<evidence type="ECO:0000256" key="4">
    <source>
        <dbReference type="SAM" id="Phobius"/>
    </source>
</evidence>
<dbReference type="AlphaFoldDB" id="A0A316TQ29"/>
<keyword evidence="7" id="KW-1185">Reference proteome</keyword>
<dbReference type="RefSeq" id="WP_109647360.1">
    <property type="nucleotide sequence ID" value="NZ_QGGB01000008.1"/>
</dbReference>
<feature type="transmembrane region" description="Helical" evidence="4">
    <location>
        <begin position="364"/>
        <end position="390"/>
    </location>
</feature>
<protein>
    <submittedName>
        <fullName evidence="6">Glycosyl transferase</fullName>
    </submittedName>
</protein>
<evidence type="ECO:0000256" key="3">
    <source>
        <dbReference type="ARBA" id="ARBA00022679"/>
    </source>
</evidence>
<keyword evidence="4" id="KW-0812">Transmembrane</keyword>
<name>A0A316TQ29_9BACT</name>
<feature type="domain" description="Glycosyltransferase 2-like" evidence="5">
    <location>
        <begin position="73"/>
        <end position="250"/>
    </location>
</feature>
<dbReference type="InterPro" id="IPR001173">
    <property type="entry name" value="Glyco_trans_2-like"/>
</dbReference>
<dbReference type="PANTHER" id="PTHR43630:SF1">
    <property type="entry name" value="POLY-BETA-1,6-N-ACETYL-D-GLUCOSAMINE SYNTHASE"/>
    <property type="match status" value="1"/>
</dbReference>
<keyword evidence="2" id="KW-0328">Glycosyltransferase</keyword>